<feature type="domain" description="Fatty acid synthase pseudo-KR" evidence="1">
    <location>
        <begin position="176"/>
        <end position="229"/>
    </location>
</feature>
<dbReference type="Pfam" id="PF21149">
    <property type="entry name" value="FAS_pseudo-KR"/>
    <property type="match status" value="1"/>
</dbReference>
<keyword evidence="3" id="KW-1185">Reference proteome</keyword>
<reference evidence="2 3" key="1">
    <citation type="journal article" date="2020" name="Cell">
        <title>Large-Scale Comparative Analyses of Tick Genomes Elucidate Their Genetic Diversity and Vector Capacities.</title>
        <authorList>
            <consortium name="Tick Genome and Microbiome Consortium (TIGMIC)"/>
            <person name="Jia N."/>
            <person name="Wang J."/>
            <person name="Shi W."/>
            <person name="Du L."/>
            <person name="Sun Y."/>
            <person name="Zhan W."/>
            <person name="Jiang J.F."/>
            <person name="Wang Q."/>
            <person name="Zhang B."/>
            <person name="Ji P."/>
            <person name="Bell-Sakyi L."/>
            <person name="Cui X.M."/>
            <person name="Yuan T.T."/>
            <person name="Jiang B.G."/>
            <person name="Yang W.F."/>
            <person name="Lam T.T."/>
            <person name="Chang Q.C."/>
            <person name="Ding S.J."/>
            <person name="Wang X.J."/>
            <person name="Zhu J.G."/>
            <person name="Ruan X.D."/>
            <person name="Zhao L."/>
            <person name="Wei J.T."/>
            <person name="Ye R.Z."/>
            <person name="Que T.C."/>
            <person name="Du C.H."/>
            <person name="Zhou Y.H."/>
            <person name="Cheng J.X."/>
            <person name="Dai P.F."/>
            <person name="Guo W.B."/>
            <person name="Han X.H."/>
            <person name="Huang E.J."/>
            <person name="Li L.F."/>
            <person name="Wei W."/>
            <person name="Gao Y.C."/>
            <person name="Liu J.Z."/>
            <person name="Shao H.Z."/>
            <person name="Wang X."/>
            <person name="Wang C.C."/>
            <person name="Yang T.C."/>
            <person name="Huo Q.B."/>
            <person name="Li W."/>
            <person name="Chen H.Y."/>
            <person name="Chen S.E."/>
            <person name="Zhou L.G."/>
            <person name="Ni X.B."/>
            <person name="Tian J.H."/>
            <person name="Sheng Y."/>
            <person name="Liu T."/>
            <person name="Pan Y.S."/>
            <person name="Xia L.Y."/>
            <person name="Li J."/>
            <person name="Zhao F."/>
            <person name="Cao W.C."/>
        </authorList>
    </citation>
    <scope>NUCLEOTIDE SEQUENCE [LARGE SCALE GENOMIC DNA]</scope>
    <source>
        <strain evidence="2">HaeL-2018</strain>
    </source>
</reference>
<evidence type="ECO:0000313" key="2">
    <source>
        <dbReference type="EMBL" id="KAH9365913.1"/>
    </source>
</evidence>
<evidence type="ECO:0000313" key="3">
    <source>
        <dbReference type="Proteomes" id="UP000821853"/>
    </source>
</evidence>
<dbReference type="Proteomes" id="UP000821853">
    <property type="component" value="Unassembled WGS sequence"/>
</dbReference>
<dbReference type="Gene3D" id="3.40.50.720">
    <property type="entry name" value="NAD(P)-binding Rossmann-like Domain"/>
    <property type="match status" value="1"/>
</dbReference>
<evidence type="ECO:0000259" key="1">
    <source>
        <dbReference type="Pfam" id="PF21149"/>
    </source>
</evidence>
<gene>
    <name evidence="2" type="ORF">HPB48_007752</name>
</gene>
<organism evidence="2 3">
    <name type="scientific">Haemaphysalis longicornis</name>
    <name type="common">Bush tick</name>
    <dbReference type="NCBI Taxonomy" id="44386"/>
    <lineage>
        <taxon>Eukaryota</taxon>
        <taxon>Metazoa</taxon>
        <taxon>Ecdysozoa</taxon>
        <taxon>Arthropoda</taxon>
        <taxon>Chelicerata</taxon>
        <taxon>Arachnida</taxon>
        <taxon>Acari</taxon>
        <taxon>Parasitiformes</taxon>
        <taxon>Ixodida</taxon>
        <taxon>Ixodoidea</taxon>
        <taxon>Ixodidae</taxon>
        <taxon>Haemaphysalinae</taxon>
        <taxon>Haemaphysalis</taxon>
    </lineage>
</organism>
<dbReference type="InterPro" id="IPR049391">
    <property type="entry name" value="FAS_pseudo-KR"/>
</dbReference>
<protein>
    <recommendedName>
        <fullName evidence="1">Fatty acid synthase pseudo-KR domain-containing protein</fullName>
    </recommendedName>
</protein>
<name>A0A9J6FUG6_HAELO</name>
<comment type="caution">
    <text evidence="2">The sequence shown here is derived from an EMBL/GenBank/DDBJ whole genome shotgun (WGS) entry which is preliminary data.</text>
</comment>
<dbReference type="InterPro" id="IPR029063">
    <property type="entry name" value="SAM-dependent_MTases_sf"/>
</dbReference>
<dbReference type="EMBL" id="JABSTR010000003">
    <property type="protein sequence ID" value="KAH9365913.1"/>
    <property type="molecule type" value="Genomic_DNA"/>
</dbReference>
<proteinExistence type="predicted"/>
<dbReference type="AlphaFoldDB" id="A0A9J6FUG6"/>
<dbReference type="VEuPathDB" id="VectorBase:HLOH_045985"/>
<dbReference type="Gene3D" id="3.40.50.150">
    <property type="entry name" value="Vaccinia Virus protein VP39"/>
    <property type="match status" value="1"/>
</dbReference>
<sequence>MAARGTKLVLAPTVSPLLSLFNTMIKVDYTVALDSTNALTSGELPEAVRTAIWDSTSVTANGLPEADLVVAHDFSASDSPFEDFVKQLCCHCKQRGFILLAYRTALTTAEELLSTVGEVPFRAHSYETLKAKFASHGFSVVAFKSNNISSLVLLRRSPMDVERAQHEVVRVQKASFGWVEDLKKKLAEYESDSAARKIWLLAEDSGVSGVVGLTNCLRVEIPGCQIRYVPKHVRYRNGTLWCTAKGLLGIATLAL</sequence>
<accession>A0A9J6FUG6</accession>